<reference evidence="1" key="1">
    <citation type="submission" date="2017-05" db="UniProtKB">
        <authorList>
            <consortium name="EnsemblMetazoa"/>
        </authorList>
    </citation>
    <scope>IDENTIFICATION</scope>
</reference>
<dbReference type="EnsemblMetazoa" id="Aqu2.1.04290_001">
    <property type="protein sequence ID" value="Aqu2.1.04290_001"/>
    <property type="gene ID" value="Aqu2.1.04290"/>
</dbReference>
<evidence type="ECO:0000313" key="1">
    <source>
        <dbReference type="EnsemblMetazoa" id="Aqu2.1.04290_001"/>
    </source>
</evidence>
<sequence>VADVVTFRVNNQSANDETVIANGFTISTFNNGGTRRAELQAIAYDYNNNTNISCAVATLTPVVVQHSDTVLLMIQ</sequence>
<proteinExistence type="predicted"/>
<accession>A0A1X7SQC6</accession>
<organism evidence="1">
    <name type="scientific">Amphimedon queenslandica</name>
    <name type="common">Sponge</name>
    <dbReference type="NCBI Taxonomy" id="400682"/>
    <lineage>
        <taxon>Eukaryota</taxon>
        <taxon>Metazoa</taxon>
        <taxon>Porifera</taxon>
        <taxon>Demospongiae</taxon>
        <taxon>Heteroscleromorpha</taxon>
        <taxon>Haplosclerida</taxon>
        <taxon>Niphatidae</taxon>
        <taxon>Amphimedon</taxon>
    </lineage>
</organism>
<protein>
    <submittedName>
        <fullName evidence="1">Uncharacterized protein</fullName>
    </submittedName>
</protein>
<name>A0A1X7SQC6_AMPQE</name>
<dbReference type="AlphaFoldDB" id="A0A1X7SQC6"/>
<dbReference type="InParanoid" id="A0A1X7SQC6"/>